<organism evidence="4 5">
    <name type="scientific">Chloroflexus aggregans (strain MD-66 / DSM 9485)</name>
    <dbReference type="NCBI Taxonomy" id="326427"/>
    <lineage>
        <taxon>Bacteria</taxon>
        <taxon>Bacillati</taxon>
        <taxon>Chloroflexota</taxon>
        <taxon>Chloroflexia</taxon>
        <taxon>Chloroflexales</taxon>
        <taxon>Chloroflexineae</taxon>
        <taxon>Chloroflexaceae</taxon>
        <taxon>Chloroflexus</taxon>
    </lineage>
</organism>
<dbReference type="Pfam" id="PF00499">
    <property type="entry name" value="Oxidored_q3"/>
    <property type="match status" value="1"/>
</dbReference>
<gene>
    <name evidence="4" type="ordered locus">Cagg_1625</name>
</gene>
<evidence type="ECO:0000313" key="4">
    <source>
        <dbReference type="EMBL" id="ACL24526.1"/>
    </source>
</evidence>
<dbReference type="GO" id="GO:0048038">
    <property type="term" value="F:quinone binding"/>
    <property type="evidence" value="ECO:0007669"/>
    <property type="project" value="UniProtKB-UniRule"/>
</dbReference>
<evidence type="ECO:0000256" key="2">
    <source>
        <dbReference type="RuleBase" id="RU004429"/>
    </source>
</evidence>
<evidence type="ECO:0000313" key="5">
    <source>
        <dbReference type="Proteomes" id="UP000002508"/>
    </source>
</evidence>
<dbReference type="EMBL" id="CP001337">
    <property type="protein sequence ID" value="ACL24526.1"/>
    <property type="molecule type" value="Genomic_DNA"/>
</dbReference>
<name>B8GA11_CHLAD</name>
<dbReference type="InterPro" id="IPR042106">
    <property type="entry name" value="Nuo/plastoQ_OxRdtase_6_NuoJ"/>
</dbReference>
<feature type="region of interest" description="Disordered" evidence="3">
    <location>
        <begin position="192"/>
        <end position="217"/>
    </location>
</feature>
<dbReference type="Proteomes" id="UP000002508">
    <property type="component" value="Chromosome"/>
</dbReference>
<proteinExistence type="inferred from homology"/>
<keyword evidence="2" id="KW-0472">Membrane</keyword>
<dbReference type="EC" id="7.1.1.-" evidence="2"/>
<dbReference type="FunFam" id="1.20.120.1200:FF:000007">
    <property type="entry name" value="NADH-quinone oxidoreductase subunit J"/>
    <property type="match status" value="1"/>
</dbReference>
<dbReference type="InterPro" id="IPR001457">
    <property type="entry name" value="NADH_UbQ/plastoQ_OxRdtase_su6"/>
</dbReference>
<dbReference type="eggNOG" id="COG0839">
    <property type="taxonomic scope" value="Bacteria"/>
</dbReference>
<protein>
    <recommendedName>
        <fullName evidence="2">NADH-quinone oxidoreductase subunit J</fullName>
        <ecNumber evidence="2">7.1.1.-</ecNumber>
    </recommendedName>
</protein>
<feature type="transmembrane region" description="Helical" evidence="2">
    <location>
        <begin position="145"/>
        <end position="168"/>
    </location>
</feature>
<dbReference type="PANTHER" id="PTHR33269">
    <property type="entry name" value="NADH-UBIQUINONE OXIDOREDUCTASE CHAIN 6"/>
    <property type="match status" value="1"/>
</dbReference>
<evidence type="ECO:0000256" key="3">
    <source>
        <dbReference type="SAM" id="MobiDB-lite"/>
    </source>
</evidence>
<sequence>MEVVVQIVFGIIALFILVAAVMVVSVRNVIHSALWLIACFFGVGALYMLLQAEFLAVVQVLVYVGAVSVLILFAIMLTRQISGEGVRQLTTRWPIVLAISVLLFATVMAPTLINQQWNVPPAPPLGTPEPIAGPAELGRGFVNEFLLQFQVVGVLLTVALIGAIVIAFEERARRRRVLTLAEELELKRLRAGATQPPLPEPVEAEPVARETRPANEV</sequence>
<dbReference type="Gene3D" id="1.20.120.1200">
    <property type="entry name" value="NADH-ubiquinone/plastoquinone oxidoreductase chain 6, subunit NuoJ"/>
    <property type="match status" value="1"/>
</dbReference>
<keyword evidence="2" id="KW-1133">Transmembrane helix</keyword>
<reference evidence="4" key="1">
    <citation type="submission" date="2008-12" db="EMBL/GenBank/DDBJ databases">
        <title>Complete sequence of Chloroflexus aggregans DSM 9485.</title>
        <authorList>
            <consortium name="US DOE Joint Genome Institute"/>
            <person name="Lucas S."/>
            <person name="Copeland A."/>
            <person name="Lapidus A."/>
            <person name="Glavina del Rio T."/>
            <person name="Dalin E."/>
            <person name="Tice H."/>
            <person name="Pitluck S."/>
            <person name="Foster B."/>
            <person name="Larimer F."/>
            <person name="Land M."/>
            <person name="Hauser L."/>
            <person name="Kyrpides N."/>
            <person name="Mikhailova N."/>
            <person name="Bryant D."/>
            <person name="Richardson P."/>
        </authorList>
    </citation>
    <scope>NUCLEOTIDE SEQUENCE</scope>
    <source>
        <strain evidence="4">DSM 9485</strain>
    </source>
</reference>
<dbReference type="HOGENOM" id="CLU_085957_2_2_0"/>
<keyword evidence="2" id="KW-0812">Transmembrane</keyword>
<keyword evidence="2" id="KW-0520">NAD</keyword>
<dbReference type="GO" id="GO:0008137">
    <property type="term" value="F:NADH dehydrogenase (ubiquinone) activity"/>
    <property type="evidence" value="ECO:0007669"/>
    <property type="project" value="UniProtKB-UniRule"/>
</dbReference>
<comment type="similarity">
    <text evidence="1 2">Belongs to the complex I subunit 6 family.</text>
</comment>
<keyword evidence="2" id="KW-0874">Quinone</keyword>
<dbReference type="RefSeq" id="WP_015940385.1">
    <property type="nucleotide sequence ID" value="NC_011831.1"/>
</dbReference>
<feature type="transmembrane region" description="Helical" evidence="2">
    <location>
        <begin position="6"/>
        <end position="26"/>
    </location>
</feature>
<evidence type="ECO:0000256" key="1">
    <source>
        <dbReference type="ARBA" id="ARBA00005698"/>
    </source>
</evidence>
<dbReference type="OrthoDB" id="161876at2"/>
<dbReference type="GO" id="GO:0005886">
    <property type="term" value="C:plasma membrane"/>
    <property type="evidence" value="ECO:0007669"/>
    <property type="project" value="UniProtKB-SubCell"/>
</dbReference>
<dbReference type="PANTHER" id="PTHR33269:SF17">
    <property type="entry name" value="NADH-UBIQUINONE OXIDOREDUCTASE CHAIN 6"/>
    <property type="match status" value="1"/>
</dbReference>
<dbReference type="AlphaFoldDB" id="B8GA11"/>
<keyword evidence="5" id="KW-1185">Reference proteome</keyword>
<feature type="transmembrane region" description="Helical" evidence="2">
    <location>
        <begin position="33"/>
        <end position="50"/>
    </location>
</feature>
<comment type="subcellular location">
    <subcellularLocation>
        <location evidence="2">Cell membrane</location>
        <topology evidence="2">Multi-pass membrane protein</topology>
    </subcellularLocation>
</comment>
<feature type="transmembrane region" description="Helical" evidence="2">
    <location>
        <begin position="56"/>
        <end position="77"/>
    </location>
</feature>
<comment type="catalytic activity">
    <reaction evidence="2">
        <text>a quinone + NADH + 5 H(+)(in) = a quinol + NAD(+) + 4 H(+)(out)</text>
        <dbReference type="Rhea" id="RHEA:57888"/>
        <dbReference type="ChEBI" id="CHEBI:15378"/>
        <dbReference type="ChEBI" id="CHEBI:24646"/>
        <dbReference type="ChEBI" id="CHEBI:57540"/>
        <dbReference type="ChEBI" id="CHEBI:57945"/>
        <dbReference type="ChEBI" id="CHEBI:132124"/>
    </reaction>
</comment>
<dbReference type="KEGG" id="cag:Cagg_1625"/>
<dbReference type="STRING" id="326427.Cagg_1625"/>
<feature type="transmembrane region" description="Helical" evidence="2">
    <location>
        <begin position="89"/>
        <end position="113"/>
    </location>
</feature>
<accession>B8GA11</accession>
<comment type="function">
    <text evidence="2">NDH-1 shuttles electrons from NADH, via FMN and iron-sulfur (Fe-S) centers, to quinones in the respiratory chain. Couples the redox reaction to proton translocation (for every two electrons transferred, four hydrogen ions are translocated across the cytoplasmic membrane), and thus conserves the redox energy in a proton gradient.</text>
</comment>
<keyword evidence="2" id="KW-1003">Cell membrane</keyword>
<feature type="compositionally biased region" description="Basic and acidic residues" evidence="3">
    <location>
        <begin position="206"/>
        <end position="217"/>
    </location>
</feature>